<accession>A0A1C6X8S1</accession>
<protein>
    <submittedName>
        <fullName evidence="3">Fam-a protein</fullName>
    </submittedName>
</protein>
<dbReference type="Gene3D" id="3.30.530.20">
    <property type="match status" value="1"/>
</dbReference>
<keyword evidence="2" id="KW-0732">Signal</keyword>
<feature type="region of interest" description="Disordered" evidence="1">
    <location>
        <begin position="33"/>
        <end position="205"/>
    </location>
</feature>
<dbReference type="SUPFAM" id="SSF55961">
    <property type="entry name" value="Bet v1-like"/>
    <property type="match status" value="1"/>
</dbReference>
<dbReference type="Proteomes" id="UP000507536">
    <property type="component" value="Chromosome 2"/>
</dbReference>
<sequence length="485" mass="55270">MNNGYVKIFFFVLILFVYVNDKVLTTEYVAGNSAPPEQTRAKEGRANTSLFETYQSEESSFETDPSEESLFKTDPSEESLPEITLPKETRRKRVRYTKTRPQNIPSESSSSETHLFITPRPQKPRSKRPRSKAALSKTPSSKTILPETVPPKTALPETVPSETTLPETVPPETALPETVPSETTLPETALPETVPPETFPSETTLPETVSPVTALPQAFLTNDPSSHIGYTPASIKLDKIYKKIKNLLCTQPAETKKAIEVMDEAVQFLKYYATTKAGYKYHSTSNDGVDVYYRNNGNNTYVEKCKIKISNSNRYDDIIYMLWDPNGPRKFDPGFINGKVVRSYNRNLFMVLKFYKNETLSSERYFYALAKKVHISEDTTIIVMSSGNINDHNSFNTKTFKNKIVESMNSFKTSVDLDDDIRNRYYKKTFVHLSGYLIKKKDDHVDVTFVNSMDFNPLIPLNWVVKNANIEAMKSIIHLKHYFNN</sequence>
<reference evidence="3 4" key="1">
    <citation type="submission" date="2016-08" db="EMBL/GenBank/DDBJ databases">
        <authorList>
            <consortium name="Pathogen Informatics"/>
        </authorList>
    </citation>
    <scope>NUCLEOTIDE SEQUENCE [LARGE SCALE GENOMIC DNA]</scope>
    <source>
        <strain evidence="3 4">DS</strain>
    </source>
</reference>
<evidence type="ECO:0000313" key="3">
    <source>
        <dbReference type="EMBL" id="SCL99821.1"/>
    </source>
</evidence>
<dbReference type="InterPro" id="IPR006486">
    <property type="entry name" value="PYST_A"/>
</dbReference>
<evidence type="ECO:0000313" key="4">
    <source>
        <dbReference type="Proteomes" id="UP000507536"/>
    </source>
</evidence>
<feature type="compositionally biased region" description="Basic residues" evidence="1">
    <location>
        <begin position="122"/>
        <end position="131"/>
    </location>
</feature>
<organism evidence="3 4">
    <name type="scientific">Plasmodium chabaudi adami</name>
    <dbReference type="NCBI Taxonomy" id="5826"/>
    <lineage>
        <taxon>Eukaryota</taxon>
        <taxon>Sar</taxon>
        <taxon>Alveolata</taxon>
        <taxon>Apicomplexa</taxon>
        <taxon>Aconoidasida</taxon>
        <taxon>Haemosporida</taxon>
        <taxon>Plasmodiidae</taxon>
        <taxon>Plasmodium</taxon>
        <taxon>Plasmodium (Vinckeia)</taxon>
    </lineage>
</organism>
<feature type="signal peptide" evidence="2">
    <location>
        <begin position="1"/>
        <end position="25"/>
    </location>
</feature>
<name>A0A1C6X8S1_PLACE</name>
<dbReference type="NCBIfam" id="TIGR01599">
    <property type="entry name" value="PYST-A"/>
    <property type="match status" value="1"/>
</dbReference>
<feature type="compositionally biased region" description="Basic residues" evidence="1">
    <location>
        <begin position="89"/>
        <end position="98"/>
    </location>
</feature>
<evidence type="ECO:0000256" key="2">
    <source>
        <dbReference type="SAM" id="SignalP"/>
    </source>
</evidence>
<feature type="chain" id="PRO_5008750359" evidence="2">
    <location>
        <begin position="26"/>
        <end position="485"/>
    </location>
</feature>
<gene>
    <name evidence="3" type="ORF">PCHDS_000031600</name>
</gene>
<feature type="compositionally biased region" description="Polar residues" evidence="1">
    <location>
        <begin position="101"/>
        <end position="113"/>
    </location>
</feature>
<proteinExistence type="predicted"/>
<dbReference type="InterPro" id="IPR023393">
    <property type="entry name" value="START-like_dom_sf"/>
</dbReference>
<evidence type="ECO:0000256" key="1">
    <source>
        <dbReference type="SAM" id="MobiDB-lite"/>
    </source>
</evidence>
<feature type="compositionally biased region" description="Polar residues" evidence="1">
    <location>
        <begin position="46"/>
        <end position="58"/>
    </location>
</feature>
<feature type="compositionally biased region" description="Low complexity" evidence="1">
    <location>
        <begin position="155"/>
        <end position="192"/>
    </location>
</feature>
<dbReference type="EMBL" id="LT608182">
    <property type="protein sequence ID" value="SCL99821.1"/>
    <property type="molecule type" value="Genomic_DNA"/>
</dbReference>
<dbReference type="AlphaFoldDB" id="A0A1C6X8S1"/>